<proteinExistence type="predicted"/>
<name>A0A2P2PGN5_RHIMU</name>
<sequence length="43" mass="4853">MPFTSSTIQSNCMPLCVGWYGKRRGEHISQFGVSKVKHELIAQ</sequence>
<reference evidence="1" key="1">
    <citation type="submission" date="2018-02" db="EMBL/GenBank/DDBJ databases">
        <title>Rhizophora mucronata_Transcriptome.</title>
        <authorList>
            <person name="Meera S.P."/>
            <person name="Sreeshan A."/>
            <person name="Augustine A."/>
        </authorList>
    </citation>
    <scope>NUCLEOTIDE SEQUENCE</scope>
    <source>
        <tissue evidence="1">Leaf</tissue>
    </source>
</reference>
<evidence type="ECO:0000313" key="1">
    <source>
        <dbReference type="EMBL" id="MBX53914.1"/>
    </source>
</evidence>
<organism evidence="1">
    <name type="scientific">Rhizophora mucronata</name>
    <name type="common">Asiatic mangrove</name>
    <dbReference type="NCBI Taxonomy" id="61149"/>
    <lineage>
        <taxon>Eukaryota</taxon>
        <taxon>Viridiplantae</taxon>
        <taxon>Streptophyta</taxon>
        <taxon>Embryophyta</taxon>
        <taxon>Tracheophyta</taxon>
        <taxon>Spermatophyta</taxon>
        <taxon>Magnoliopsida</taxon>
        <taxon>eudicotyledons</taxon>
        <taxon>Gunneridae</taxon>
        <taxon>Pentapetalae</taxon>
        <taxon>rosids</taxon>
        <taxon>fabids</taxon>
        <taxon>Malpighiales</taxon>
        <taxon>Rhizophoraceae</taxon>
        <taxon>Rhizophora</taxon>
    </lineage>
</organism>
<dbReference type="EMBL" id="GGEC01073430">
    <property type="protein sequence ID" value="MBX53914.1"/>
    <property type="molecule type" value="Transcribed_RNA"/>
</dbReference>
<protein>
    <submittedName>
        <fullName evidence="1">Uncharacterized protein</fullName>
    </submittedName>
</protein>
<accession>A0A2P2PGN5</accession>
<dbReference type="AlphaFoldDB" id="A0A2P2PGN5"/>